<feature type="transmembrane region" description="Helical" evidence="7">
    <location>
        <begin position="196"/>
        <end position="218"/>
    </location>
</feature>
<evidence type="ECO:0000313" key="11">
    <source>
        <dbReference type="Proteomes" id="UP000806528"/>
    </source>
</evidence>
<dbReference type="PANTHER" id="PTHR43227:SF8">
    <property type="entry name" value="DIACETYLCHITOBIOSE UPTAKE SYSTEM PERMEASE PROTEIN DASB"/>
    <property type="match status" value="1"/>
</dbReference>
<keyword evidence="4 7" id="KW-0812">Transmembrane</keyword>
<dbReference type="PROSITE" id="PS50928">
    <property type="entry name" value="ABC_TM1"/>
    <property type="match status" value="1"/>
</dbReference>
<keyword evidence="11" id="KW-1185">Reference proteome</keyword>
<evidence type="ECO:0000256" key="3">
    <source>
        <dbReference type="ARBA" id="ARBA00022475"/>
    </source>
</evidence>
<evidence type="ECO:0000256" key="7">
    <source>
        <dbReference type="RuleBase" id="RU363032"/>
    </source>
</evidence>
<dbReference type="InterPro" id="IPR050809">
    <property type="entry name" value="UgpAE/MalFG_permease"/>
</dbReference>
<evidence type="ECO:0000256" key="1">
    <source>
        <dbReference type="ARBA" id="ARBA00004651"/>
    </source>
</evidence>
<proteinExistence type="inferred from homology"/>
<feature type="transmembrane region" description="Helical" evidence="7">
    <location>
        <begin position="135"/>
        <end position="155"/>
    </location>
</feature>
<evidence type="ECO:0000256" key="5">
    <source>
        <dbReference type="ARBA" id="ARBA00022989"/>
    </source>
</evidence>
<dbReference type="Proteomes" id="UP000806528">
    <property type="component" value="Unassembled WGS sequence"/>
</dbReference>
<dbReference type="SUPFAM" id="SSF161098">
    <property type="entry name" value="MetI-like"/>
    <property type="match status" value="1"/>
</dbReference>
<keyword evidence="2 7" id="KW-0813">Transport</keyword>
<gene>
    <name evidence="10" type="ORF">IDM40_21430</name>
</gene>
<dbReference type="EMBL" id="JADBGI010000022">
    <property type="protein sequence ID" value="MBE3001234.1"/>
    <property type="molecule type" value="Genomic_DNA"/>
</dbReference>
<keyword evidence="5 7" id="KW-1133">Transmembrane helix</keyword>
<evidence type="ECO:0000256" key="8">
    <source>
        <dbReference type="SAM" id="MobiDB-lite"/>
    </source>
</evidence>
<reference evidence="10 11" key="1">
    <citation type="submission" date="2020-09" db="EMBL/GenBank/DDBJ databases">
        <title>Diversity and distribution of actinomycetes associated with coral in the coast of Hainan.</title>
        <authorList>
            <person name="Li F."/>
        </authorList>
    </citation>
    <scope>NUCLEOTIDE SEQUENCE [LARGE SCALE GENOMIC DNA]</scope>
    <source>
        <strain evidence="10 11">HNM0947</strain>
    </source>
</reference>
<evidence type="ECO:0000313" key="10">
    <source>
        <dbReference type="EMBL" id="MBE3001234.1"/>
    </source>
</evidence>
<evidence type="ECO:0000256" key="4">
    <source>
        <dbReference type="ARBA" id="ARBA00022692"/>
    </source>
</evidence>
<keyword evidence="6 7" id="KW-0472">Membrane</keyword>
<dbReference type="InterPro" id="IPR035906">
    <property type="entry name" value="MetI-like_sf"/>
</dbReference>
<comment type="caution">
    <text evidence="10">The sequence shown here is derived from an EMBL/GenBank/DDBJ whole genome shotgun (WGS) entry which is preliminary data.</text>
</comment>
<feature type="transmembrane region" description="Helical" evidence="7">
    <location>
        <begin position="230"/>
        <end position="254"/>
    </location>
</feature>
<keyword evidence="3" id="KW-1003">Cell membrane</keyword>
<dbReference type="CDD" id="cd06261">
    <property type="entry name" value="TM_PBP2"/>
    <property type="match status" value="1"/>
</dbReference>
<feature type="transmembrane region" description="Helical" evidence="7">
    <location>
        <begin position="38"/>
        <end position="60"/>
    </location>
</feature>
<feature type="compositionally biased region" description="Low complexity" evidence="8">
    <location>
        <begin position="1"/>
        <end position="23"/>
    </location>
</feature>
<dbReference type="InterPro" id="IPR000515">
    <property type="entry name" value="MetI-like"/>
</dbReference>
<protein>
    <submittedName>
        <fullName evidence="10">Sugar ABC transporter permease</fullName>
    </submittedName>
</protein>
<dbReference type="RefSeq" id="WP_193123831.1">
    <property type="nucleotide sequence ID" value="NZ_JADBGI010000022.1"/>
</dbReference>
<name>A0ABR9PBL8_9ACTN</name>
<feature type="domain" description="ABC transmembrane type-1" evidence="9">
    <location>
        <begin position="98"/>
        <end position="311"/>
    </location>
</feature>
<dbReference type="Gene3D" id="1.10.3720.10">
    <property type="entry name" value="MetI-like"/>
    <property type="match status" value="1"/>
</dbReference>
<evidence type="ECO:0000256" key="2">
    <source>
        <dbReference type="ARBA" id="ARBA00022448"/>
    </source>
</evidence>
<comment type="subcellular location">
    <subcellularLocation>
        <location evidence="1 7">Cell membrane</location>
        <topology evidence="1 7">Multi-pass membrane protein</topology>
    </subcellularLocation>
</comment>
<dbReference type="PANTHER" id="PTHR43227">
    <property type="entry name" value="BLL4140 PROTEIN"/>
    <property type="match status" value="1"/>
</dbReference>
<feature type="transmembrane region" description="Helical" evidence="7">
    <location>
        <begin position="292"/>
        <end position="314"/>
    </location>
</feature>
<feature type="transmembrane region" description="Helical" evidence="7">
    <location>
        <begin position="103"/>
        <end position="123"/>
    </location>
</feature>
<comment type="similarity">
    <text evidence="7">Belongs to the binding-protein-dependent transport system permease family.</text>
</comment>
<dbReference type="Pfam" id="PF00528">
    <property type="entry name" value="BPD_transp_1"/>
    <property type="match status" value="1"/>
</dbReference>
<feature type="region of interest" description="Disordered" evidence="8">
    <location>
        <begin position="1"/>
        <end position="29"/>
    </location>
</feature>
<organism evidence="10 11">
    <name type="scientific">Nocardiopsis coralli</name>
    <dbReference type="NCBI Taxonomy" id="2772213"/>
    <lineage>
        <taxon>Bacteria</taxon>
        <taxon>Bacillati</taxon>
        <taxon>Actinomycetota</taxon>
        <taxon>Actinomycetes</taxon>
        <taxon>Streptosporangiales</taxon>
        <taxon>Nocardiopsidaceae</taxon>
        <taxon>Nocardiopsis</taxon>
    </lineage>
</organism>
<evidence type="ECO:0000256" key="6">
    <source>
        <dbReference type="ARBA" id="ARBA00023136"/>
    </source>
</evidence>
<sequence length="320" mass="34353">MGAPDRSAPGRAPDSPAAPAPRSRTSRRRRRGGIKHDLFGYLLLTPILAVMALVLALPLVQAVLTSLRDERVIGSPSETVGFDTYLIILQDPAFWDALGRSGLWLLLNLAVQTVLAFGTALLLQRQGWWARTARVWVVLPWVIPTVAVAVIWQWMLNSNYGVITHAFAAIGIDLGSPFSDPGIALITVILVNSWHWFPLAAVVIYGALATVPVSVLEAAKVDGANAWQTFWAVTFPILQPVLFALGLVGSLWSFNVLDTILLTTGGGPAGATTTMPMYVYETAFDAFRSSQAAAASVLTVLVLGVAAALFVRFLRPKGSP</sequence>
<accession>A0ABR9PBL8</accession>
<feature type="transmembrane region" description="Helical" evidence="7">
    <location>
        <begin position="260"/>
        <end position="280"/>
    </location>
</feature>
<evidence type="ECO:0000259" key="9">
    <source>
        <dbReference type="PROSITE" id="PS50928"/>
    </source>
</evidence>